<dbReference type="InterPro" id="IPR058483">
    <property type="entry name" value="DUF8170"/>
</dbReference>
<sequence length="192" mass="22016">MSEGPVTVDELADKAESYLHESSLTPEEYETLKHSVAELSPLLTTDRTYFVLGSYGRPEIHRLQLVKDRLNRRADSYAFLMVDIRSEWTNTYLKFRLLADYTDVIVGVAEHDGGGFLVEQGYFTAIEEYFEKTHVFKRTYENVVSADVDTGVDLENPYSGMQTAIFDMLSDANRLCVWETEEELRDCANSLR</sequence>
<protein>
    <submittedName>
        <fullName evidence="1">Uncharacterized protein</fullName>
    </submittedName>
</protein>
<keyword evidence="2" id="KW-1185">Reference proteome</keyword>
<proteinExistence type="predicted"/>
<dbReference type="EMBL" id="JAMQOT010000003">
    <property type="protein sequence ID" value="MDF9745917.1"/>
    <property type="molecule type" value="Genomic_DNA"/>
</dbReference>
<organism evidence="1 2">
    <name type="scientific">Natrinema salsiterrestre</name>
    <dbReference type="NCBI Taxonomy" id="2950540"/>
    <lineage>
        <taxon>Archaea</taxon>
        <taxon>Methanobacteriati</taxon>
        <taxon>Methanobacteriota</taxon>
        <taxon>Stenosarchaea group</taxon>
        <taxon>Halobacteria</taxon>
        <taxon>Halobacteriales</taxon>
        <taxon>Natrialbaceae</taxon>
        <taxon>Natrinema</taxon>
    </lineage>
</organism>
<name>A0A9Q4L3M8_9EURY</name>
<evidence type="ECO:0000313" key="1">
    <source>
        <dbReference type="EMBL" id="MDF9745917.1"/>
    </source>
</evidence>
<evidence type="ECO:0000313" key="2">
    <source>
        <dbReference type="Proteomes" id="UP001154061"/>
    </source>
</evidence>
<reference evidence="1" key="1">
    <citation type="submission" date="2022-06" db="EMBL/GenBank/DDBJ databases">
        <title>Natrinema sp. a new haloarchaeum isolate from saline soil.</title>
        <authorList>
            <person name="Strakova D."/>
            <person name="Galisteo C."/>
            <person name="Sanchez-Porro C."/>
            <person name="Ventosa A."/>
        </authorList>
    </citation>
    <scope>NUCLEOTIDE SEQUENCE</scope>
    <source>
        <strain evidence="1">S1CR25-10</strain>
    </source>
</reference>
<dbReference type="Proteomes" id="UP001154061">
    <property type="component" value="Unassembled WGS sequence"/>
</dbReference>
<accession>A0A9Q4L3M8</accession>
<dbReference type="AlphaFoldDB" id="A0A9Q4L3M8"/>
<gene>
    <name evidence="1" type="ORF">NDI89_10025</name>
</gene>
<comment type="caution">
    <text evidence="1">The sequence shown here is derived from an EMBL/GenBank/DDBJ whole genome shotgun (WGS) entry which is preliminary data.</text>
</comment>
<dbReference type="Pfam" id="PF26508">
    <property type="entry name" value="DUF8170"/>
    <property type="match status" value="1"/>
</dbReference>
<dbReference type="RefSeq" id="WP_277521419.1">
    <property type="nucleotide sequence ID" value="NZ_JAMQOT010000003.1"/>
</dbReference>